<dbReference type="EMBL" id="CP144061">
    <property type="protein sequence ID" value="WWD21709.1"/>
    <property type="molecule type" value="Genomic_DNA"/>
</dbReference>
<dbReference type="GO" id="GO:0008413">
    <property type="term" value="F:8-oxo-7,8-dihydroguanosine triphosphate pyrophosphatase activity"/>
    <property type="evidence" value="ECO:0007669"/>
    <property type="project" value="TreeGrafter"/>
</dbReference>
<keyword evidence="3" id="KW-0479">Metal-binding</keyword>
<dbReference type="GO" id="GO:0005737">
    <property type="term" value="C:cytoplasm"/>
    <property type="evidence" value="ECO:0007669"/>
    <property type="project" value="TreeGrafter"/>
</dbReference>
<organism evidence="7 8">
    <name type="scientific">Kwoniella shandongensis</name>
    <dbReference type="NCBI Taxonomy" id="1734106"/>
    <lineage>
        <taxon>Eukaryota</taxon>
        <taxon>Fungi</taxon>
        <taxon>Dikarya</taxon>
        <taxon>Basidiomycota</taxon>
        <taxon>Agaricomycotina</taxon>
        <taxon>Tremellomycetes</taxon>
        <taxon>Tremellales</taxon>
        <taxon>Cryptococcaceae</taxon>
        <taxon>Kwoniella</taxon>
    </lineage>
</organism>
<dbReference type="KEGG" id="ksn:43589098"/>
<evidence type="ECO:0000256" key="1">
    <source>
        <dbReference type="ARBA" id="ARBA00001946"/>
    </source>
</evidence>
<name>A0AAJ8LPS5_9TREE</name>
<dbReference type="PROSITE" id="PS51462">
    <property type="entry name" value="NUDIX"/>
    <property type="match status" value="1"/>
</dbReference>
<comment type="cofactor">
    <cofactor evidence="1">
        <name>Mg(2+)</name>
        <dbReference type="ChEBI" id="CHEBI:18420"/>
    </cofactor>
</comment>
<evidence type="ECO:0000313" key="7">
    <source>
        <dbReference type="EMBL" id="WWD21709.1"/>
    </source>
</evidence>
<accession>A0AAJ8LPS5</accession>
<protein>
    <recommendedName>
        <fullName evidence="6">Nudix hydrolase domain-containing protein</fullName>
    </recommendedName>
</protein>
<evidence type="ECO:0000256" key="3">
    <source>
        <dbReference type="ARBA" id="ARBA00022723"/>
    </source>
</evidence>
<dbReference type="InterPro" id="IPR020084">
    <property type="entry name" value="NUDIX_hydrolase_CS"/>
</dbReference>
<dbReference type="PANTHER" id="PTHR43758">
    <property type="entry name" value="7,8-DIHYDRO-8-OXOGUANINE TRIPHOSPHATASE"/>
    <property type="match status" value="1"/>
</dbReference>
<gene>
    <name evidence="7" type="ORF">CI109_106196</name>
</gene>
<dbReference type="GO" id="GO:0042262">
    <property type="term" value="P:DNA protection"/>
    <property type="evidence" value="ECO:0007669"/>
    <property type="project" value="TreeGrafter"/>
</dbReference>
<dbReference type="SUPFAM" id="SSF55811">
    <property type="entry name" value="Nudix"/>
    <property type="match status" value="1"/>
</dbReference>
<comment type="similarity">
    <text evidence="2">Belongs to the Nudix hydrolase family.</text>
</comment>
<sequence>MTIETVSAVWPPEFGRLGATTTPFACRSPSSGWGEPESISRSTQEYSLIFVVDNVNAKVLLGLKRRGMGVNLYNGFGGKCEPDETMAQCAARELSEESGLIPNDGGLHYKGVLYTSRPPTKAGGSRKQMIKIHLFACVSWSGEPVETEEMSPEWFDLTDLPTDRMWPEASMYLRPLLQSILHGLAEELFLARVDYELLASTAAPTALPPLEGLSVRFETQSNSDDIAERLSGWFMAFVSKEVFGKVE</sequence>
<dbReference type="PANTHER" id="PTHR43758:SF2">
    <property type="entry name" value="OXIDIZED PURINE NUCLEOSIDE TRIPHOSPHATE HYDROLASE"/>
    <property type="match status" value="1"/>
</dbReference>
<dbReference type="InterPro" id="IPR000086">
    <property type="entry name" value="NUDIX_hydrolase_dom"/>
</dbReference>
<evidence type="ECO:0000313" key="8">
    <source>
        <dbReference type="Proteomes" id="UP000322225"/>
    </source>
</evidence>
<keyword evidence="5" id="KW-0460">Magnesium</keyword>
<dbReference type="InterPro" id="IPR015797">
    <property type="entry name" value="NUDIX_hydrolase-like_dom_sf"/>
</dbReference>
<dbReference type="Pfam" id="PF00293">
    <property type="entry name" value="NUDIX"/>
    <property type="match status" value="1"/>
</dbReference>
<keyword evidence="4" id="KW-0378">Hydrolase</keyword>
<proteinExistence type="inferred from homology"/>
<keyword evidence="8" id="KW-1185">Reference proteome</keyword>
<evidence type="ECO:0000256" key="5">
    <source>
        <dbReference type="ARBA" id="ARBA00022842"/>
    </source>
</evidence>
<dbReference type="GO" id="GO:0046872">
    <property type="term" value="F:metal ion binding"/>
    <property type="evidence" value="ECO:0007669"/>
    <property type="project" value="UniProtKB-KW"/>
</dbReference>
<evidence type="ECO:0000256" key="2">
    <source>
        <dbReference type="ARBA" id="ARBA00005582"/>
    </source>
</evidence>
<dbReference type="Proteomes" id="UP000322225">
    <property type="component" value="Chromosome 11"/>
</dbReference>
<dbReference type="AlphaFoldDB" id="A0AAJ8LPS5"/>
<evidence type="ECO:0000259" key="6">
    <source>
        <dbReference type="PROSITE" id="PS51462"/>
    </source>
</evidence>
<dbReference type="RefSeq" id="XP_065823868.1">
    <property type="nucleotide sequence ID" value="XM_065967796.1"/>
</dbReference>
<evidence type="ECO:0000256" key="4">
    <source>
        <dbReference type="ARBA" id="ARBA00022801"/>
    </source>
</evidence>
<dbReference type="GeneID" id="43589098"/>
<feature type="domain" description="Nudix hydrolase" evidence="6">
    <location>
        <begin position="42"/>
        <end position="177"/>
    </location>
</feature>
<reference evidence="7" key="2">
    <citation type="submission" date="2024-01" db="EMBL/GenBank/DDBJ databases">
        <title>Comparative genomics of Cryptococcus and Kwoniella reveals pathogenesis evolution and contrasting modes of karyotype evolution via chromosome fusion or intercentromeric recombination.</title>
        <authorList>
            <person name="Coelho M.A."/>
            <person name="David-Palma M."/>
            <person name="Shea T."/>
            <person name="Bowers K."/>
            <person name="McGinley-Smith S."/>
            <person name="Mohammad A.W."/>
            <person name="Gnirke A."/>
            <person name="Yurkov A.M."/>
            <person name="Nowrousian M."/>
            <person name="Sun S."/>
            <person name="Cuomo C.A."/>
            <person name="Heitman J."/>
        </authorList>
    </citation>
    <scope>NUCLEOTIDE SEQUENCE</scope>
    <source>
        <strain evidence="7">CBS 12478</strain>
    </source>
</reference>
<dbReference type="CDD" id="cd03427">
    <property type="entry name" value="NUDIX_MTH1_Nudt1"/>
    <property type="match status" value="1"/>
</dbReference>
<reference evidence="7" key="1">
    <citation type="submission" date="2017-08" db="EMBL/GenBank/DDBJ databases">
        <authorList>
            <person name="Cuomo C."/>
            <person name="Billmyre B."/>
            <person name="Heitman J."/>
        </authorList>
    </citation>
    <scope>NUCLEOTIDE SEQUENCE</scope>
    <source>
        <strain evidence="7">CBS 12478</strain>
    </source>
</reference>
<dbReference type="Gene3D" id="3.90.79.10">
    <property type="entry name" value="Nucleoside Triphosphate Pyrophosphohydrolase"/>
    <property type="match status" value="1"/>
</dbReference>
<dbReference type="PROSITE" id="PS00893">
    <property type="entry name" value="NUDIX_BOX"/>
    <property type="match status" value="1"/>
</dbReference>